<dbReference type="SUPFAM" id="SSF55729">
    <property type="entry name" value="Acyl-CoA N-acyltransferases (Nat)"/>
    <property type="match status" value="1"/>
</dbReference>
<dbReference type="InterPro" id="IPR000182">
    <property type="entry name" value="GNAT_dom"/>
</dbReference>
<dbReference type="CDD" id="cd04301">
    <property type="entry name" value="NAT_SF"/>
    <property type="match status" value="1"/>
</dbReference>
<dbReference type="Gene3D" id="3.40.630.30">
    <property type="match status" value="1"/>
</dbReference>
<feature type="domain" description="N-acetyltransferase" evidence="3">
    <location>
        <begin position="3"/>
        <end position="158"/>
    </location>
</feature>
<dbReference type="RefSeq" id="WP_163941239.1">
    <property type="nucleotide sequence ID" value="NZ_JAAIKC010000001.1"/>
</dbReference>
<dbReference type="AlphaFoldDB" id="A0A6G3ZSA8"/>
<evidence type="ECO:0000259" key="3">
    <source>
        <dbReference type="PROSITE" id="PS51186"/>
    </source>
</evidence>
<dbReference type="InterPro" id="IPR016181">
    <property type="entry name" value="Acyl_CoA_acyltransferase"/>
</dbReference>
<gene>
    <name evidence="4" type="ORF">GK047_03555</name>
</gene>
<protein>
    <submittedName>
        <fullName evidence="4">GNAT family N-acetyltransferase</fullName>
    </submittedName>
</protein>
<accession>A0A6G3ZSA8</accession>
<keyword evidence="2" id="KW-0012">Acyltransferase</keyword>
<evidence type="ECO:0000313" key="4">
    <source>
        <dbReference type="EMBL" id="NEW05096.1"/>
    </source>
</evidence>
<comment type="caution">
    <text evidence="4">The sequence shown here is derived from an EMBL/GenBank/DDBJ whole genome shotgun (WGS) entry which is preliminary data.</text>
</comment>
<dbReference type="PANTHER" id="PTHR43800">
    <property type="entry name" value="PEPTIDYL-LYSINE N-ACETYLTRANSFERASE YJAB"/>
    <property type="match status" value="1"/>
</dbReference>
<dbReference type="GO" id="GO:0016747">
    <property type="term" value="F:acyltransferase activity, transferring groups other than amino-acyl groups"/>
    <property type="evidence" value="ECO:0007669"/>
    <property type="project" value="InterPro"/>
</dbReference>
<sequence length="165" mass="18628">MSDKYRLATNADAEMMLEVISQAYESIRELGIAFRAASADLDMISENIINSSCYVLEIDGSIVATISLKNLEEVTDLPFLYWFAVLPSYKNQGVGNRLLTYVEEVVVRDTLLAPGVVLATSRNHPWLLAMYERKGYEPFHEKPLGEADTLIFLKKTLIKHTQLVQ</sequence>
<proteinExistence type="predicted"/>
<name>A0A6G3ZSA8_9BACL</name>
<organism evidence="4">
    <name type="scientific">Paenibacillus sp. SYP-B3998</name>
    <dbReference type="NCBI Taxonomy" id="2678564"/>
    <lineage>
        <taxon>Bacteria</taxon>
        <taxon>Bacillati</taxon>
        <taxon>Bacillota</taxon>
        <taxon>Bacilli</taxon>
        <taxon>Bacillales</taxon>
        <taxon>Paenibacillaceae</taxon>
        <taxon>Paenibacillus</taxon>
    </lineage>
</organism>
<reference evidence="4" key="1">
    <citation type="submission" date="2020-02" db="EMBL/GenBank/DDBJ databases">
        <authorList>
            <person name="Shen X.-R."/>
            <person name="Zhang Y.-X."/>
        </authorList>
    </citation>
    <scope>NUCLEOTIDE SEQUENCE</scope>
    <source>
        <strain evidence="4">SYP-B3998</strain>
    </source>
</reference>
<dbReference type="PANTHER" id="PTHR43800:SF1">
    <property type="entry name" value="PEPTIDYL-LYSINE N-ACETYLTRANSFERASE YJAB"/>
    <property type="match status" value="1"/>
</dbReference>
<keyword evidence="1 4" id="KW-0808">Transferase</keyword>
<dbReference type="EMBL" id="JAAIKC010000001">
    <property type="protein sequence ID" value="NEW05096.1"/>
    <property type="molecule type" value="Genomic_DNA"/>
</dbReference>
<dbReference type="PROSITE" id="PS51186">
    <property type="entry name" value="GNAT"/>
    <property type="match status" value="1"/>
</dbReference>
<evidence type="ECO:0000256" key="2">
    <source>
        <dbReference type="ARBA" id="ARBA00023315"/>
    </source>
</evidence>
<dbReference type="Pfam" id="PF13508">
    <property type="entry name" value="Acetyltransf_7"/>
    <property type="match status" value="1"/>
</dbReference>
<evidence type="ECO:0000256" key="1">
    <source>
        <dbReference type="ARBA" id="ARBA00022679"/>
    </source>
</evidence>